<dbReference type="Pfam" id="PF00293">
    <property type="entry name" value="NUDIX"/>
    <property type="match status" value="1"/>
</dbReference>
<dbReference type="InterPro" id="IPR015797">
    <property type="entry name" value="NUDIX_hydrolase-like_dom_sf"/>
</dbReference>
<dbReference type="PRINTS" id="PR00502">
    <property type="entry name" value="NUDIXFAMILY"/>
</dbReference>
<keyword evidence="1" id="KW-0378">Hydrolase</keyword>
<dbReference type="RefSeq" id="WP_090295271.1">
    <property type="nucleotide sequence ID" value="NZ_CAXURO020000001.1"/>
</dbReference>
<dbReference type="Gene3D" id="3.90.79.10">
    <property type="entry name" value="Nucleoside Triphosphate Pyrophosphohydrolase"/>
    <property type="match status" value="1"/>
</dbReference>
<dbReference type="InterPro" id="IPR000086">
    <property type="entry name" value="NUDIX_hydrolase_dom"/>
</dbReference>
<feature type="domain" description="Nudix hydrolase" evidence="2">
    <location>
        <begin position="1"/>
        <end position="143"/>
    </location>
</feature>
<dbReference type="InterPro" id="IPR020476">
    <property type="entry name" value="Nudix_hydrolase"/>
</dbReference>
<gene>
    <name evidence="3" type="ORF">NE863_16675</name>
</gene>
<dbReference type="OrthoDB" id="7914739at2"/>
<dbReference type="CDD" id="cd04663">
    <property type="entry name" value="NUDIX_Hydrolase"/>
    <property type="match status" value="1"/>
</dbReference>
<dbReference type="AlphaFoldDB" id="A0A9Q8Y6I4"/>
<proteinExistence type="predicted"/>
<dbReference type="Proteomes" id="UP001055460">
    <property type="component" value="Chromosome"/>
</dbReference>
<evidence type="ECO:0000259" key="2">
    <source>
        <dbReference type="PROSITE" id="PS51462"/>
    </source>
</evidence>
<evidence type="ECO:0000313" key="3">
    <source>
        <dbReference type="EMBL" id="USJ22906.1"/>
    </source>
</evidence>
<protein>
    <submittedName>
        <fullName evidence="3">NUDIX domain-containing protein</fullName>
    </submittedName>
</protein>
<sequence length="147" mass="16978">MRPDAHKVLIYATWQDRLLVFDEPDFPEIELQVPGGTMEPGESPETSAQREFIEETGLTPPEALTHLVTQDYHYPKDGRTICHRRHYFHIALAGEQRQTWIHQEMTPFGGGDPIRFRFFWLGIDQADRRLGYGMRDALSLLQTSPSP</sequence>
<name>A0A9Q8Y6I4_ENSAD</name>
<evidence type="ECO:0000313" key="4">
    <source>
        <dbReference type="Proteomes" id="UP001055460"/>
    </source>
</evidence>
<reference evidence="3" key="1">
    <citation type="submission" date="2022-06" db="EMBL/GenBank/DDBJ databases">
        <title>Physiological and biochemical characterization and genomic elucidation of a strain of the genus Ensifer adhaerens M8 that combines arsenic oxidation and chromium reduction.</title>
        <authorList>
            <person name="Li X."/>
            <person name="Yu c."/>
        </authorList>
    </citation>
    <scope>NUCLEOTIDE SEQUENCE</scope>
    <source>
        <strain evidence="3">M8</strain>
    </source>
</reference>
<accession>A0A9Q8Y6I4</accession>
<organism evidence="3 4">
    <name type="scientific">Ensifer adhaerens</name>
    <name type="common">Sinorhizobium morelense</name>
    <dbReference type="NCBI Taxonomy" id="106592"/>
    <lineage>
        <taxon>Bacteria</taxon>
        <taxon>Pseudomonadati</taxon>
        <taxon>Pseudomonadota</taxon>
        <taxon>Alphaproteobacteria</taxon>
        <taxon>Hyphomicrobiales</taxon>
        <taxon>Rhizobiaceae</taxon>
        <taxon>Sinorhizobium/Ensifer group</taxon>
        <taxon>Ensifer</taxon>
    </lineage>
</organism>
<dbReference type="GO" id="GO:0016787">
    <property type="term" value="F:hydrolase activity"/>
    <property type="evidence" value="ECO:0007669"/>
    <property type="project" value="UniProtKB-KW"/>
</dbReference>
<dbReference type="SUPFAM" id="SSF55811">
    <property type="entry name" value="Nudix"/>
    <property type="match status" value="1"/>
</dbReference>
<evidence type="ECO:0000256" key="1">
    <source>
        <dbReference type="ARBA" id="ARBA00022801"/>
    </source>
</evidence>
<dbReference type="PROSITE" id="PS51462">
    <property type="entry name" value="NUDIX"/>
    <property type="match status" value="1"/>
</dbReference>
<dbReference type="EMBL" id="CP098807">
    <property type="protein sequence ID" value="USJ22906.1"/>
    <property type="molecule type" value="Genomic_DNA"/>
</dbReference>